<organism evidence="2 3">
    <name type="scientific">Mesorhizobium shangrilense</name>
    <dbReference type="NCBI Taxonomy" id="460060"/>
    <lineage>
        <taxon>Bacteria</taxon>
        <taxon>Pseudomonadati</taxon>
        <taxon>Pseudomonadota</taxon>
        <taxon>Alphaproteobacteria</taxon>
        <taxon>Hyphomicrobiales</taxon>
        <taxon>Phyllobacteriaceae</taxon>
        <taxon>Mesorhizobium</taxon>
    </lineage>
</organism>
<name>A0ABV2D7D0_9HYPH</name>
<keyword evidence="3" id="KW-1185">Reference proteome</keyword>
<dbReference type="Proteomes" id="UP001548832">
    <property type="component" value="Unassembled WGS sequence"/>
</dbReference>
<feature type="region of interest" description="Disordered" evidence="1">
    <location>
        <begin position="89"/>
        <end position="143"/>
    </location>
</feature>
<evidence type="ECO:0000313" key="3">
    <source>
        <dbReference type="Proteomes" id="UP001548832"/>
    </source>
</evidence>
<dbReference type="EMBL" id="JBEWSZ010000001">
    <property type="protein sequence ID" value="MET2825784.1"/>
    <property type="molecule type" value="Genomic_DNA"/>
</dbReference>
<accession>A0ABV2D7D0</accession>
<sequence>MSANLPARFALGRAIVKFFGCRLTHPRSMFAISRLVMKAAADVRKSLLVLATLCGACFPAFGAQSTADSKWPSFVFFGDGENQKIDAPLYFKEQEGKPPPEPLSSIGSGNGAVGPSAAQPVAVSGDTHGTGKFVKPSFSSGRQ</sequence>
<gene>
    <name evidence="2" type="ORF">ABVQ20_02210</name>
</gene>
<evidence type="ECO:0000313" key="2">
    <source>
        <dbReference type="EMBL" id="MET2825784.1"/>
    </source>
</evidence>
<proteinExistence type="predicted"/>
<reference evidence="2 3" key="1">
    <citation type="submission" date="2024-06" db="EMBL/GenBank/DDBJ databases">
        <authorList>
            <person name="Kim D.-U."/>
        </authorList>
    </citation>
    <scope>NUCLEOTIDE SEQUENCE [LARGE SCALE GENOMIC DNA]</scope>
    <source>
        <strain evidence="2 3">KACC15460</strain>
    </source>
</reference>
<dbReference type="RefSeq" id="WP_354457865.1">
    <property type="nucleotide sequence ID" value="NZ_JBEWSZ010000001.1"/>
</dbReference>
<protein>
    <submittedName>
        <fullName evidence="2">Uncharacterized protein</fullName>
    </submittedName>
</protein>
<evidence type="ECO:0000256" key="1">
    <source>
        <dbReference type="SAM" id="MobiDB-lite"/>
    </source>
</evidence>
<comment type="caution">
    <text evidence="2">The sequence shown here is derived from an EMBL/GenBank/DDBJ whole genome shotgun (WGS) entry which is preliminary data.</text>
</comment>